<protein>
    <submittedName>
        <fullName evidence="1">Uncharacterized protein</fullName>
    </submittedName>
</protein>
<evidence type="ECO:0000313" key="2">
    <source>
        <dbReference type="Proteomes" id="UP001497512"/>
    </source>
</evidence>
<accession>A0ABP0TSH5</accession>
<sequence length="296" mass="33392">MMQNSSSACMHGSCQESNVNNAGVNPIHIPGPPWYTAEGVGVSAQINYLGPYVLTRLLEENLVAAAPSREKFLRDFEAASYTEAKLANILFTFELQRRCYFGLLSLLEITGAVASDIWKRTKYNRPPWKWLAKIAFAPTWDGALPVLHAATTPLVHDDAQLQNTTASLRLFARGAFAWPMVVAPTLSEFVLVCAVALDWQIRNLSSYCWGRRRRRKSTNRSGSSRFFEQLQRSISKPDCIRRQSRIKACLKSTEISLSLSLSLSLSFFFLQIFSQPHQTQIPKHDFHALMKLNPKP</sequence>
<reference evidence="1" key="1">
    <citation type="submission" date="2024-02" db="EMBL/GenBank/DDBJ databases">
        <authorList>
            <consortium name="ELIXIR-Norway"/>
            <consortium name="Elixir Norway"/>
        </authorList>
    </citation>
    <scope>NUCLEOTIDE SEQUENCE</scope>
</reference>
<name>A0ABP0TSH5_9BRYO</name>
<dbReference type="Gene3D" id="3.40.50.720">
    <property type="entry name" value="NAD(P)-binding Rossmann-like Domain"/>
    <property type="match status" value="1"/>
</dbReference>
<dbReference type="SUPFAM" id="SSF51735">
    <property type="entry name" value="NAD(P)-binding Rossmann-fold domains"/>
    <property type="match status" value="1"/>
</dbReference>
<organism evidence="1 2">
    <name type="scientific">Sphagnum troendelagicum</name>
    <dbReference type="NCBI Taxonomy" id="128251"/>
    <lineage>
        <taxon>Eukaryota</taxon>
        <taxon>Viridiplantae</taxon>
        <taxon>Streptophyta</taxon>
        <taxon>Embryophyta</taxon>
        <taxon>Bryophyta</taxon>
        <taxon>Sphagnophytina</taxon>
        <taxon>Sphagnopsida</taxon>
        <taxon>Sphagnales</taxon>
        <taxon>Sphagnaceae</taxon>
        <taxon>Sphagnum</taxon>
    </lineage>
</organism>
<gene>
    <name evidence="1" type="ORF">CSSPTR1EN2_LOCUS6873</name>
</gene>
<proteinExistence type="predicted"/>
<dbReference type="InterPro" id="IPR036291">
    <property type="entry name" value="NAD(P)-bd_dom_sf"/>
</dbReference>
<keyword evidence="2" id="KW-1185">Reference proteome</keyword>
<dbReference type="EMBL" id="OZ019906">
    <property type="protein sequence ID" value="CAK9203412.1"/>
    <property type="molecule type" value="Genomic_DNA"/>
</dbReference>
<dbReference type="Proteomes" id="UP001497512">
    <property type="component" value="Chromosome 14"/>
</dbReference>
<evidence type="ECO:0000313" key="1">
    <source>
        <dbReference type="EMBL" id="CAK9203412.1"/>
    </source>
</evidence>